<feature type="domain" description="PKS/mFAS DH" evidence="9">
    <location>
        <begin position="1755"/>
        <end position="2037"/>
    </location>
</feature>
<dbReference type="SMART" id="SM00822">
    <property type="entry name" value="PKS_KR"/>
    <property type="match status" value="1"/>
</dbReference>
<dbReference type="SUPFAM" id="SSF51735">
    <property type="entry name" value="NAD(P)-binding Rossmann-fold domains"/>
    <property type="match status" value="1"/>
</dbReference>
<organism evidence="10 11">
    <name type="scientific">Streptomyces tamarix</name>
    <dbReference type="NCBI Taxonomy" id="3078565"/>
    <lineage>
        <taxon>Bacteria</taxon>
        <taxon>Bacillati</taxon>
        <taxon>Actinomycetota</taxon>
        <taxon>Actinomycetes</taxon>
        <taxon>Kitasatosporales</taxon>
        <taxon>Streptomycetaceae</taxon>
        <taxon>Streptomyces</taxon>
    </lineage>
</organism>
<evidence type="ECO:0000256" key="4">
    <source>
        <dbReference type="ARBA" id="ARBA00022679"/>
    </source>
</evidence>
<evidence type="ECO:0000256" key="1">
    <source>
        <dbReference type="ARBA" id="ARBA00004792"/>
    </source>
</evidence>
<gene>
    <name evidence="10" type="ORF">RND61_09890</name>
</gene>
<dbReference type="SUPFAM" id="SSF55048">
    <property type="entry name" value="Probable ACP-binding domain of malonyl-CoA ACP transacylase"/>
    <property type="match status" value="1"/>
</dbReference>
<accession>A0ABU3QIP5</accession>
<protein>
    <submittedName>
        <fullName evidence="10">Beta-ketoacyl synthase N-terminal-like domain-containing protein</fullName>
    </submittedName>
</protein>
<reference evidence="10 11" key="1">
    <citation type="submission" date="2023-09" db="EMBL/GenBank/DDBJ databases">
        <title>Streptomyces sp. nov.: A antagonism against Alternaria gaisen Producing Streptochlin, Isolated from Tamarix root soil.</title>
        <authorList>
            <person name="Chen Y."/>
        </authorList>
    </citation>
    <scope>NUCLEOTIDE SEQUENCE [LARGE SCALE GENOMIC DNA]</scope>
    <source>
        <strain evidence="10 11">TRM76323</strain>
    </source>
</reference>
<dbReference type="InterPro" id="IPR049552">
    <property type="entry name" value="PKS_DH_N"/>
</dbReference>
<keyword evidence="4" id="KW-0808">Transferase</keyword>
<evidence type="ECO:0000313" key="10">
    <source>
        <dbReference type="EMBL" id="MDT9682378.1"/>
    </source>
</evidence>
<dbReference type="Proteomes" id="UP001250181">
    <property type="component" value="Unassembled WGS sequence"/>
</dbReference>
<dbReference type="Pfam" id="PF08659">
    <property type="entry name" value="KR"/>
    <property type="match status" value="1"/>
</dbReference>
<dbReference type="InterPro" id="IPR013968">
    <property type="entry name" value="PKS_KR"/>
</dbReference>
<dbReference type="InterPro" id="IPR009081">
    <property type="entry name" value="PP-bd_ACP"/>
</dbReference>
<keyword evidence="2" id="KW-0596">Phosphopantetheine</keyword>
<dbReference type="InterPro" id="IPR052568">
    <property type="entry name" value="PKS-FAS_Synthase"/>
</dbReference>
<dbReference type="SMART" id="SM00827">
    <property type="entry name" value="PKS_AT"/>
    <property type="match status" value="1"/>
</dbReference>
<dbReference type="InterPro" id="IPR016036">
    <property type="entry name" value="Malonyl_transacylase_ACP-bd"/>
</dbReference>
<evidence type="ECO:0000256" key="2">
    <source>
        <dbReference type="ARBA" id="ARBA00022450"/>
    </source>
</evidence>
<dbReference type="PANTHER" id="PTHR43074:SF1">
    <property type="entry name" value="BETA-KETOACYL SYNTHASE FAMILY PROTEIN-RELATED"/>
    <property type="match status" value="1"/>
</dbReference>
<dbReference type="InterPro" id="IPR016035">
    <property type="entry name" value="Acyl_Trfase/lysoPLipase"/>
</dbReference>
<dbReference type="SMART" id="SM00825">
    <property type="entry name" value="PKS_KS"/>
    <property type="match status" value="1"/>
</dbReference>
<dbReference type="InterPro" id="IPR014030">
    <property type="entry name" value="Ketoacyl_synth_N"/>
</dbReference>
<dbReference type="SUPFAM" id="SSF47336">
    <property type="entry name" value="ACP-like"/>
    <property type="match status" value="1"/>
</dbReference>
<dbReference type="Pfam" id="PF00698">
    <property type="entry name" value="Acyl_transf_1"/>
    <property type="match status" value="1"/>
</dbReference>
<dbReference type="SUPFAM" id="SSF52151">
    <property type="entry name" value="FabD/lysophospholipase-like"/>
    <property type="match status" value="1"/>
</dbReference>
<dbReference type="SUPFAM" id="SSF53901">
    <property type="entry name" value="Thiolase-like"/>
    <property type="match status" value="1"/>
</dbReference>
<feature type="active site" description="Proton acceptor; for dehydratase activity" evidence="6">
    <location>
        <position position="1787"/>
    </location>
</feature>
<dbReference type="InterPro" id="IPR042104">
    <property type="entry name" value="PKS_dehydratase_sf"/>
</dbReference>
<dbReference type="Gene3D" id="3.40.366.10">
    <property type="entry name" value="Malonyl-Coenzyme A Acyl Carrier Protein, domain 2"/>
    <property type="match status" value="1"/>
</dbReference>
<feature type="region of interest" description="N-terminal hotdog fold" evidence="6">
    <location>
        <begin position="1755"/>
        <end position="1879"/>
    </location>
</feature>
<dbReference type="InterPro" id="IPR020807">
    <property type="entry name" value="PKS_DH"/>
</dbReference>
<dbReference type="Pfam" id="PF00109">
    <property type="entry name" value="ketoacyl-synt"/>
    <property type="match status" value="1"/>
</dbReference>
<dbReference type="Gene3D" id="3.40.50.720">
    <property type="entry name" value="NAD(P)-binding Rossmann-like Domain"/>
    <property type="match status" value="1"/>
</dbReference>
<evidence type="ECO:0000259" key="9">
    <source>
        <dbReference type="PROSITE" id="PS52019"/>
    </source>
</evidence>
<proteinExistence type="predicted"/>
<dbReference type="RefSeq" id="WP_315877463.1">
    <property type="nucleotide sequence ID" value="NZ_JAWCTQ010000009.1"/>
</dbReference>
<feature type="domain" description="Ketosynthase family 3 (KS3)" evidence="8">
    <location>
        <begin position="19"/>
        <end position="475"/>
    </location>
</feature>
<dbReference type="PROSITE" id="PS00012">
    <property type="entry name" value="PHOSPHOPANTETHEINE"/>
    <property type="match status" value="1"/>
</dbReference>
<evidence type="ECO:0000313" key="11">
    <source>
        <dbReference type="Proteomes" id="UP001250181"/>
    </source>
</evidence>
<dbReference type="Pfam" id="PF00550">
    <property type="entry name" value="PP-binding"/>
    <property type="match status" value="1"/>
</dbReference>
<evidence type="ECO:0000256" key="6">
    <source>
        <dbReference type="PROSITE-ProRule" id="PRU01363"/>
    </source>
</evidence>
<dbReference type="InterPro" id="IPR036736">
    <property type="entry name" value="ACP-like_sf"/>
</dbReference>
<evidence type="ECO:0000256" key="3">
    <source>
        <dbReference type="ARBA" id="ARBA00022553"/>
    </source>
</evidence>
<feature type="compositionally biased region" description="Low complexity" evidence="7">
    <location>
        <begin position="1091"/>
        <end position="1103"/>
    </location>
</feature>
<dbReference type="PROSITE" id="PS52004">
    <property type="entry name" value="KS3_2"/>
    <property type="match status" value="1"/>
</dbReference>
<dbReference type="Gene3D" id="1.10.1200.10">
    <property type="entry name" value="ACP-like"/>
    <property type="match status" value="1"/>
</dbReference>
<dbReference type="CDD" id="cd00833">
    <property type="entry name" value="PKS"/>
    <property type="match status" value="1"/>
</dbReference>
<dbReference type="Gene3D" id="3.40.47.10">
    <property type="match status" value="1"/>
</dbReference>
<name>A0ABU3QIP5_9ACTN</name>
<dbReference type="InterPro" id="IPR020841">
    <property type="entry name" value="PKS_Beta-ketoAc_synthase_dom"/>
</dbReference>
<dbReference type="InterPro" id="IPR036291">
    <property type="entry name" value="NAD(P)-bd_dom_sf"/>
</dbReference>
<dbReference type="InterPro" id="IPR049900">
    <property type="entry name" value="PKS_mFAS_DH"/>
</dbReference>
<feature type="active site" description="Proton donor; for dehydratase activity" evidence="6">
    <location>
        <position position="1951"/>
    </location>
</feature>
<dbReference type="InterPro" id="IPR014031">
    <property type="entry name" value="Ketoacyl_synth_C"/>
</dbReference>
<dbReference type="InterPro" id="IPR001227">
    <property type="entry name" value="Ac_transferase_dom_sf"/>
</dbReference>
<comment type="pathway">
    <text evidence="1">Antibiotic biosynthesis.</text>
</comment>
<dbReference type="InterPro" id="IPR057326">
    <property type="entry name" value="KR_dom"/>
</dbReference>
<dbReference type="PROSITE" id="PS52019">
    <property type="entry name" value="PKS_MFAS_DH"/>
    <property type="match status" value="1"/>
</dbReference>
<comment type="caution">
    <text evidence="10">The sequence shown here is derived from an EMBL/GenBank/DDBJ whole genome shotgun (WGS) entry which is preliminary data.</text>
</comment>
<dbReference type="InterPro" id="IPR014043">
    <property type="entry name" value="Acyl_transferase_dom"/>
</dbReference>
<feature type="region of interest" description="Disordered" evidence="7">
    <location>
        <begin position="1055"/>
        <end position="1112"/>
    </location>
</feature>
<feature type="region of interest" description="C-terminal hotdog fold" evidence="6">
    <location>
        <begin position="1890"/>
        <end position="2037"/>
    </location>
</feature>
<keyword evidence="11" id="KW-1185">Reference proteome</keyword>
<keyword evidence="3" id="KW-0597">Phosphoprotein</keyword>
<evidence type="ECO:0000256" key="5">
    <source>
        <dbReference type="ARBA" id="ARBA00023194"/>
    </source>
</evidence>
<dbReference type="Gene3D" id="3.10.129.110">
    <property type="entry name" value="Polyketide synthase dehydratase"/>
    <property type="match status" value="1"/>
</dbReference>
<keyword evidence="5" id="KW-0045">Antibiotic biosynthesis</keyword>
<dbReference type="InterPro" id="IPR016039">
    <property type="entry name" value="Thiolase-like"/>
</dbReference>
<dbReference type="PANTHER" id="PTHR43074">
    <property type="entry name" value="OMEGA-3 POLYUNSATURATED FATTY ACID SYNTHASE PFAB-RELATED"/>
    <property type="match status" value="1"/>
</dbReference>
<dbReference type="SMART" id="SM00826">
    <property type="entry name" value="PKS_DH"/>
    <property type="match status" value="1"/>
</dbReference>
<evidence type="ECO:0000256" key="7">
    <source>
        <dbReference type="SAM" id="MobiDB-lite"/>
    </source>
</evidence>
<feature type="region of interest" description="Disordered" evidence="7">
    <location>
        <begin position="946"/>
        <end position="973"/>
    </location>
</feature>
<dbReference type="Pfam" id="PF21089">
    <property type="entry name" value="PKS_DH_N"/>
    <property type="match status" value="1"/>
</dbReference>
<sequence length="2053" mass="218453">MPSPTHASDPAETDRRLARDPIAVIGMAGRFPKAGDVQEFWDNIVKGRDCSDTVPESWWRTDLHYDPDPFAEDKTYCQRGGFLTPEVFDPREFGMPPNTLDSTGLVQLLSLVVAKETLRDAGRGRAQWYDPARAGVVLGVCGANSTLMPLAARLLAPQMAETMINLGTPEEKVRRIMRTLLAALPSWTEDSFPGVLGNIVSGRVANRLDLRAANHTVDAACASSLTALRSAVDELVGRRADLMLTGGCDTDNTVVSFLCFSKTPALSLSGRVRPFDADADGTLIGEGVGMVALKRLADAERDGDRIYAVLRGLGSSSDGRGQSIYAPCGTGQLTALRRAYEDADCPPQSVELIEAHGTGTRAGDEVELTALNELLADPDDRRHTAVGSVKSQIGHAKAAAGAAGLIKAVLALHHKVLPPTINVRTPNPQAAREDGALYVNTVTRPWIRDPARTVRRAGVSAFGFGGVNYHAVLEEYTGDGTRGEPERPLHDTPRIHLWHAPDISELLHALERGDAPQQEPPPAGHARVGFVAADAADYADLLALAADRLRGEHGQGGWSHPRGVHFRPAALPTGTKTAVLFPGQGSQYVDMGRHAALALPPVRRAFDEANALFPAGDNLARTVFPAPGTAEPEVLEARLRRTAYAQSAIGALSMGQYRWLRELGLAPDGVLGHSFGELTALWAAGALTDEGFTALARARGLAMEPPAGQDADAGAMAAVRMPAEDLTQALAGHPELVVCNRNAPDEHAVGGPTAAVRAFTDRCAAEGFPARLLPVAAAFHTAYVRHAVDAFAEACSQTDFTAPRIPVYAGTAGARYGRGAAADRRTLAEQLREPVDFAARLEQMYADGIRVFVECGPGQTLTGLVRRTLGDRGVETIACDAGPRADSCAALQQAALRLAVLGLPLTGFDRYARPTTAARPTPSKLARVLDGPNFATVRLQQRYEQQLARAVAEEEQDRRPPEQGHPAHQGEVPVAPVAVQETDPLARAAADHLAAHTRYLDSQLRTAEQLTGLLAERPLDEALAAAISTVTDHCVALGESHARAGEAVAAMLRLPHDGRPSTGADTDAEPVAGPAPDQPPAPLGPRRGEPAARTTSPAADAASEPPKDPARSALAQLWAAERSGQGLDGEATMDIGEVDPEELEEAFRRVVAEKTGYDIDMIEPDMYLQEDLGIDSLKQVEIGAEMWRRYPVIGRTDMYRLSEARTVRQLEDMLHEVITTRRPRLLLGTHAPQTGRVFVTLRDLPPADVCVDAFAPGAQALLLDDGGDLPGILQNTLVARGWEVRRLSLPGAGLHGEGTGTAVQLADWGEEVLASTLGEALDGVTRLDLCVLPVSRTADTDADTMLARLRHAVLVVKHTRPLLEAAAADGTRAGLVTVTRLDGALGYSGTGGDTLAALAGGLGGLVKTLAVEATTLFCRAVDLAPGLPDGDAGEAFAAELCDIATDVREIGVDAKGRRTPIVSADPPPQPAAPDRTTEFTDDDLLLVTGGAGGVTAWCVQALAAESHCGYLLLGRTPLEPEPEWAHGLTEEELRAVLVERARQAGEDPEEDGVRNRLEEEAGRFLAQRGIRSCLDALRAHGAEAAYVSADVRDADAVSAALAPYASRITGVVHGAGVLRDRSLSEVTAESVTTVIDTKLAGLHTVLGALDTDRLRHLVLFSSVAGIWGNIRQADYTLANESLNRFGCAFQAAHPRCRVLPLAWGPWAGGMAGQVHEMFTEIGVPILSREDGCAHFLAATTAGAPTGTVTVIGPTAPLHHRQEHLPAGGLTAHRSLRGLTAEPVLRDHSFGGVPVLPMTAAVGWALHAVERAHGGYRPVVECRDVRITRGLALPDGHEERFRFHLAPGEDPADVRVTVHDTTERGRLRYEGSFRLAERPGEPPRLDVPAFAADGDLHPGYADGRLFHGPALRGLREVLVEEPGRFVVAARMPDPPFAKGAYAGLLYSPALSDLLLQGGLLALLRRTDTGDIPMPVSVGRLELFAPLPDDEPFAVDVEIHDGDSPFFSECTLTGCAADGRVLQRWHAVRALWAAPDTVVHGMLSQADRTASTDRN</sequence>
<dbReference type="Pfam" id="PF02801">
    <property type="entry name" value="Ketoacyl-synt_C"/>
    <property type="match status" value="1"/>
</dbReference>
<evidence type="ECO:0000259" key="8">
    <source>
        <dbReference type="PROSITE" id="PS52004"/>
    </source>
</evidence>
<dbReference type="Gene3D" id="3.30.70.250">
    <property type="entry name" value="Malonyl-CoA ACP transacylase, ACP-binding"/>
    <property type="match status" value="1"/>
</dbReference>
<dbReference type="EMBL" id="JAWCTQ010000009">
    <property type="protein sequence ID" value="MDT9682378.1"/>
    <property type="molecule type" value="Genomic_DNA"/>
</dbReference>
<dbReference type="InterPro" id="IPR006162">
    <property type="entry name" value="Ppantetheine_attach_site"/>
</dbReference>